<feature type="signal peptide" evidence="2">
    <location>
        <begin position="1"/>
        <end position="15"/>
    </location>
</feature>
<sequence length="91" mass="9845">MLLLVICCFHVVAYGGTFSFSTSTRTGSEAAKTTKTNGPPPSQLVASQKVKRVSKCYFCIPIGHNKKTCPSPQAQAWKKLKSVKETASIHS</sequence>
<keyword evidence="4" id="KW-1185">Reference proteome</keyword>
<accession>A0ABD2ZT08</accession>
<dbReference type="Proteomes" id="UP001630127">
    <property type="component" value="Unassembled WGS sequence"/>
</dbReference>
<evidence type="ECO:0000313" key="4">
    <source>
        <dbReference type="Proteomes" id="UP001630127"/>
    </source>
</evidence>
<feature type="chain" id="PRO_5044882722" description="CCHC-type domain-containing protein" evidence="2">
    <location>
        <begin position="16"/>
        <end position="91"/>
    </location>
</feature>
<gene>
    <name evidence="3" type="ORF">ACH5RR_015252</name>
</gene>
<protein>
    <recommendedName>
        <fullName evidence="5">CCHC-type domain-containing protein</fullName>
    </recommendedName>
</protein>
<evidence type="ECO:0000256" key="2">
    <source>
        <dbReference type="SAM" id="SignalP"/>
    </source>
</evidence>
<proteinExistence type="predicted"/>
<feature type="region of interest" description="Disordered" evidence="1">
    <location>
        <begin position="22"/>
        <end position="44"/>
    </location>
</feature>
<dbReference type="EMBL" id="JBJUIK010000007">
    <property type="protein sequence ID" value="KAL3522418.1"/>
    <property type="molecule type" value="Genomic_DNA"/>
</dbReference>
<evidence type="ECO:0000256" key="1">
    <source>
        <dbReference type="SAM" id="MobiDB-lite"/>
    </source>
</evidence>
<organism evidence="3 4">
    <name type="scientific">Cinchona calisaya</name>
    <dbReference type="NCBI Taxonomy" id="153742"/>
    <lineage>
        <taxon>Eukaryota</taxon>
        <taxon>Viridiplantae</taxon>
        <taxon>Streptophyta</taxon>
        <taxon>Embryophyta</taxon>
        <taxon>Tracheophyta</taxon>
        <taxon>Spermatophyta</taxon>
        <taxon>Magnoliopsida</taxon>
        <taxon>eudicotyledons</taxon>
        <taxon>Gunneridae</taxon>
        <taxon>Pentapetalae</taxon>
        <taxon>asterids</taxon>
        <taxon>lamiids</taxon>
        <taxon>Gentianales</taxon>
        <taxon>Rubiaceae</taxon>
        <taxon>Cinchonoideae</taxon>
        <taxon>Cinchoneae</taxon>
        <taxon>Cinchona</taxon>
    </lineage>
</organism>
<keyword evidence="2" id="KW-0732">Signal</keyword>
<evidence type="ECO:0000313" key="3">
    <source>
        <dbReference type="EMBL" id="KAL3522418.1"/>
    </source>
</evidence>
<dbReference type="AlphaFoldDB" id="A0ABD2ZT08"/>
<name>A0ABD2ZT08_9GENT</name>
<comment type="caution">
    <text evidence="3">The sequence shown here is derived from an EMBL/GenBank/DDBJ whole genome shotgun (WGS) entry which is preliminary data.</text>
</comment>
<reference evidence="3 4" key="1">
    <citation type="submission" date="2024-11" db="EMBL/GenBank/DDBJ databases">
        <title>A near-complete genome assembly of Cinchona calisaya.</title>
        <authorList>
            <person name="Lian D.C."/>
            <person name="Zhao X.W."/>
            <person name="Wei L."/>
        </authorList>
    </citation>
    <scope>NUCLEOTIDE SEQUENCE [LARGE SCALE GENOMIC DNA]</scope>
    <source>
        <tissue evidence="3">Nenye</tissue>
    </source>
</reference>
<evidence type="ECO:0008006" key="5">
    <source>
        <dbReference type="Google" id="ProtNLM"/>
    </source>
</evidence>